<dbReference type="Proteomes" id="UP001163846">
    <property type="component" value="Unassembled WGS sequence"/>
</dbReference>
<proteinExistence type="predicted"/>
<comment type="caution">
    <text evidence="2">The sequence shown here is derived from an EMBL/GenBank/DDBJ whole genome shotgun (WGS) entry which is preliminary data.</text>
</comment>
<evidence type="ECO:0000256" key="1">
    <source>
        <dbReference type="SAM" id="SignalP"/>
    </source>
</evidence>
<evidence type="ECO:0000313" key="2">
    <source>
        <dbReference type="EMBL" id="KAJ3834130.1"/>
    </source>
</evidence>
<dbReference type="AlphaFoldDB" id="A0AA38P0V5"/>
<dbReference type="EMBL" id="MU806577">
    <property type="protein sequence ID" value="KAJ3834130.1"/>
    <property type="molecule type" value="Genomic_DNA"/>
</dbReference>
<dbReference type="SUPFAM" id="SSF53098">
    <property type="entry name" value="Ribonuclease H-like"/>
    <property type="match status" value="1"/>
</dbReference>
<name>A0AA38P0V5_9AGAR</name>
<protein>
    <recommendedName>
        <fullName evidence="4">RNase H type-1 domain-containing protein</fullName>
    </recommendedName>
</protein>
<feature type="non-terminal residue" evidence="2">
    <location>
        <position position="110"/>
    </location>
</feature>
<evidence type="ECO:0000313" key="3">
    <source>
        <dbReference type="Proteomes" id="UP001163846"/>
    </source>
</evidence>
<feature type="chain" id="PRO_5041407075" description="RNase H type-1 domain-containing protein" evidence="1">
    <location>
        <begin position="23"/>
        <end position="110"/>
    </location>
</feature>
<keyword evidence="1" id="KW-0732">Signal</keyword>
<keyword evidence="3" id="KW-1185">Reference proteome</keyword>
<reference evidence="2" key="1">
    <citation type="submission" date="2022-08" db="EMBL/GenBank/DDBJ databases">
        <authorList>
            <consortium name="DOE Joint Genome Institute"/>
            <person name="Min B."/>
            <person name="Riley R."/>
            <person name="Sierra-Patev S."/>
            <person name="Naranjo-Ortiz M."/>
            <person name="Looney B."/>
            <person name="Konkel Z."/>
            <person name="Slot J.C."/>
            <person name="Sakamoto Y."/>
            <person name="Steenwyk J.L."/>
            <person name="Rokas A."/>
            <person name="Carro J."/>
            <person name="Camarero S."/>
            <person name="Ferreira P."/>
            <person name="Molpeceres G."/>
            <person name="Ruiz-Duenas F.J."/>
            <person name="Serrano A."/>
            <person name="Henrissat B."/>
            <person name="Drula E."/>
            <person name="Hughes K.W."/>
            <person name="Mata J.L."/>
            <person name="Ishikawa N.K."/>
            <person name="Vargas-Isla R."/>
            <person name="Ushijima S."/>
            <person name="Smith C.A."/>
            <person name="Ahrendt S."/>
            <person name="Andreopoulos W."/>
            <person name="He G."/>
            <person name="Labutti K."/>
            <person name="Lipzen A."/>
            <person name="Ng V."/>
            <person name="Sandor L."/>
            <person name="Barry K."/>
            <person name="Martinez A.T."/>
            <person name="Xiao Y."/>
            <person name="Gibbons J.G."/>
            <person name="Terashima K."/>
            <person name="Hibbett D.S."/>
            <person name="Grigoriev I.V."/>
        </authorList>
    </citation>
    <scope>NUCLEOTIDE SEQUENCE</scope>
    <source>
        <strain evidence="2">TFB9207</strain>
    </source>
</reference>
<dbReference type="InterPro" id="IPR036397">
    <property type="entry name" value="RNaseH_sf"/>
</dbReference>
<dbReference type="InterPro" id="IPR012337">
    <property type="entry name" value="RNaseH-like_sf"/>
</dbReference>
<organism evidence="2 3">
    <name type="scientific">Lentinula raphanica</name>
    <dbReference type="NCBI Taxonomy" id="153919"/>
    <lineage>
        <taxon>Eukaryota</taxon>
        <taxon>Fungi</taxon>
        <taxon>Dikarya</taxon>
        <taxon>Basidiomycota</taxon>
        <taxon>Agaricomycotina</taxon>
        <taxon>Agaricomycetes</taxon>
        <taxon>Agaricomycetidae</taxon>
        <taxon>Agaricales</taxon>
        <taxon>Marasmiineae</taxon>
        <taxon>Omphalotaceae</taxon>
        <taxon>Lentinula</taxon>
    </lineage>
</organism>
<dbReference type="GO" id="GO:0003676">
    <property type="term" value="F:nucleic acid binding"/>
    <property type="evidence" value="ECO:0007669"/>
    <property type="project" value="InterPro"/>
</dbReference>
<accession>A0AA38P0V5</accession>
<dbReference type="Gene3D" id="3.30.420.10">
    <property type="entry name" value="Ribonuclease H-like superfamily/Ribonuclease H"/>
    <property type="match status" value="1"/>
</dbReference>
<feature type="signal peptide" evidence="1">
    <location>
        <begin position="1"/>
        <end position="22"/>
    </location>
</feature>
<gene>
    <name evidence="2" type="ORF">F5878DRAFT_515373</name>
</gene>
<evidence type="ECO:0008006" key="4">
    <source>
        <dbReference type="Google" id="ProtNLM"/>
    </source>
</evidence>
<feature type="non-terminal residue" evidence="2">
    <location>
        <position position="1"/>
    </location>
</feature>
<sequence length="110" mass="12248">PVVDIFFLELVAILSAIDFVSTLTCPPKRVLIFSDSLDSVDAFNSLGVRNTSHNAPLLAACGIVLRSGIDPRVRHIPGKENLRADLLSRLLIDDFTRQFPSYRVRRFSPP</sequence>